<accession>A0A3A4LAA1</accession>
<sequence length="81" mass="9038">MIALFHAVLHTIECSHIPTPTPAAEFRIYSLFSHWLGHHSPSCTTDAIIVGGIRWDEDEFAELVHSRSSIRDAQQAESQPA</sequence>
<dbReference type="AlphaFoldDB" id="A0A3A4LAA1"/>
<dbReference type="Proteomes" id="UP000266677">
    <property type="component" value="Unassembled WGS sequence"/>
</dbReference>
<evidence type="ECO:0000313" key="1">
    <source>
        <dbReference type="EMBL" id="RJO80219.1"/>
    </source>
</evidence>
<evidence type="ECO:0000313" key="2">
    <source>
        <dbReference type="Proteomes" id="UP000266677"/>
    </source>
</evidence>
<protein>
    <submittedName>
        <fullName evidence="1">Uncharacterized protein</fullName>
    </submittedName>
</protein>
<gene>
    <name evidence="1" type="ORF">D5S18_00230</name>
</gene>
<comment type="caution">
    <text evidence="1">The sequence shown here is derived from an EMBL/GenBank/DDBJ whole genome shotgun (WGS) entry which is preliminary data.</text>
</comment>
<dbReference type="EMBL" id="QZFU01000005">
    <property type="protein sequence ID" value="RJO80219.1"/>
    <property type="molecule type" value="Genomic_DNA"/>
</dbReference>
<keyword evidence="2" id="KW-1185">Reference proteome</keyword>
<reference evidence="1 2" key="1">
    <citation type="submission" date="2018-09" db="EMBL/GenBank/DDBJ databases">
        <title>YIM PH21274 draft genome.</title>
        <authorList>
            <person name="Miao C."/>
        </authorList>
    </citation>
    <scope>NUCLEOTIDE SEQUENCE [LARGE SCALE GENOMIC DNA]</scope>
    <source>
        <strain evidence="1 2">YIM PH 21724</strain>
    </source>
</reference>
<name>A0A3A4LAA1_9NOCA</name>
<proteinExistence type="predicted"/>
<organism evidence="1 2">
    <name type="scientific">Nocardia panacis</name>
    <dbReference type="NCBI Taxonomy" id="2340916"/>
    <lineage>
        <taxon>Bacteria</taxon>
        <taxon>Bacillati</taxon>
        <taxon>Actinomycetota</taxon>
        <taxon>Actinomycetes</taxon>
        <taxon>Mycobacteriales</taxon>
        <taxon>Nocardiaceae</taxon>
        <taxon>Nocardia</taxon>
    </lineage>
</organism>